<dbReference type="GO" id="GO:0030288">
    <property type="term" value="C:outer membrane-bounded periplasmic space"/>
    <property type="evidence" value="ECO:0007669"/>
    <property type="project" value="UniProtKB-ARBA"/>
</dbReference>
<evidence type="ECO:0000259" key="5">
    <source>
        <dbReference type="Pfam" id="PF00496"/>
    </source>
</evidence>
<dbReference type="Gene3D" id="3.40.190.10">
    <property type="entry name" value="Periplasmic binding protein-like II"/>
    <property type="match status" value="1"/>
</dbReference>
<evidence type="ECO:0000313" key="7">
    <source>
        <dbReference type="Proteomes" id="UP000494205"/>
    </source>
</evidence>
<evidence type="ECO:0000256" key="3">
    <source>
        <dbReference type="ARBA" id="ARBA00022448"/>
    </source>
</evidence>
<proteinExistence type="inferred from homology"/>
<dbReference type="GO" id="GO:0015833">
    <property type="term" value="P:peptide transport"/>
    <property type="evidence" value="ECO:0007669"/>
    <property type="project" value="TreeGrafter"/>
</dbReference>
<accession>A0A6J5AHT3</accession>
<reference evidence="6 7" key="1">
    <citation type="submission" date="2020-04" db="EMBL/GenBank/DDBJ databases">
        <authorList>
            <person name="De Canck E."/>
        </authorList>
    </citation>
    <scope>NUCLEOTIDE SEQUENCE [LARGE SCALE GENOMIC DNA]</scope>
    <source>
        <strain evidence="6 7">LMG 27174</strain>
    </source>
</reference>
<keyword evidence="3" id="KW-0813">Transport</keyword>
<dbReference type="GO" id="GO:1904680">
    <property type="term" value="F:peptide transmembrane transporter activity"/>
    <property type="evidence" value="ECO:0007669"/>
    <property type="project" value="TreeGrafter"/>
</dbReference>
<organism evidence="6 7">
    <name type="scientific">Paraburkholderia rhynchosiae</name>
    <dbReference type="NCBI Taxonomy" id="487049"/>
    <lineage>
        <taxon>Bacteria</taxon>
        <taxon>Pseudomonadati</taxon>
        <taxon>Pseudomonadota</taxon>
        <taxon>Betaproteobacteria</taxon>
        <taxon>Burkholderiales</taxon>
        <taxon>Burkholderiaceae</taxon>
        <taxon>Paraburkholderia</taxon>
    </lineage>
</organism>
<dbReference type="PIRSF" id="PIRSF002741">
    <property type="entry name" value="MppA"/>
    <property type="match status" value="1"/>
</dbReference>
<dbReference type="InterPro" id="IPR039424">
    <property type="entry name" value="SBP_5"/>
</dbReference>
<evidence type="ECO:0000256" key="1">
    <source>
        <dbReference type="ARBA" id="ARBA00004196"/>
    </source>
</evidence>
<dbReference type="Gene3D" id="3.90.76.10">
    <property type="entry name" value="Dipeptide-binding Protein, Domain 1"/>
    <property type="match status" value="1"/>
</dbReference>
<evidence type="ECO:0000256" key="4">
    <source>
        <dbReference type="ARBA" id="ARBA00022729"/>
    </source>
</evidence>
<dbReference type="AlphaFoldDB" id="A0A6J5AHT3"/>
<dbReference type="SUPFAM" id="SSF53850">
    <property type="entry name" value="Periplasmic binding protein-like II"/>
    <property type="match status" value="1"/>
</dbReference>
<comment type="similarity">
    <text evidence="2">Belongs to the bacterial solute-binding protein 5 family.</text>
</comment>
<dbReference type="PANTHER" id="PTHR30290">
    <property type="entry name" value="PERIPLASMIC BINDING COMPONENT OF ABC TRANSPORTER"/>
    <property type="match status" value="1"/>
</dbReference>
<dbReference type="Gene3D" id="3.10.105.10">
    <property type="entry name" value="Dipeptide-binding Protein, Domain 3"/>
    <property type="match status" value="1"/>
</dbReference>
<dbReference type="GO" id="GO:0043190">
    <property type="term" value="C:ATP-binding cassette (ABC) transporter complex"/>
    <property type="evidence" value="ECO:0007669"/>
    <property type="project" value="InterPro"/>
</dbReference>
<dbReference type="Pfam" id="PF00496">
    <property type="entry name" value="SBP_bac_5"/>
    <property type="match status" value="1"/>
</dbReference>
<dbReference type="CDD" id="cd08503">
    <property type="entry name" value="PBP2_NikA_DppA_OppA_like_17"/>
    <property type="match status" value="1"/>
</dbReference>
<dbReference type="PANTHER" id="PTHR30290:SF10">
    <property type="entry name" value="PERIPLASMIC OLIGOPEPTIDE-BINDING PROTEIN-RELATED"/>
    <property type="match status" value="1"/>
</dbReference>
<dbReference type="PROSITE" id="PS51318">
    <property type="entry name" value="TAT"/>
    <property type="match status" value="1"/>
</dbReference>
<protein>
    <submittedName>
        <fullName evidence="6">Periplasmic dipeptide transport protein</fullName>
    </submittedName>
</protein>
<comment type="subcellular location">
    <subcellularLocation>
        <location evidence="1">Cell envelope</location>
    </subcellularLocation>
</comment>
<gene>
    <name evidence="6" type="primary">dppA_2</name>
    <name evidence="6" type="ORF">LMG27174_02106</name>
</gene>
<keyword evidence="4" id="KW-0732">Signal</keyword>
<sequence length="534" mass="58567">MNNEMGYKLELLLRDVSRSQVSRRQFLQTSGAFGLGATAPSLWAQTAYATPKKGGTFRAGLSDGSTTDSLDPATTASLYMIQLGYAFRTYLTEITPSNQVGPDSAQSWESSPDAKVWKFKLFRGQQFHNGKTLTASDVVASINYHRRPGSTSGAKTLLKDIADISADGVGVVVIKLSAGMADLPYLMADYHFPIMPGDGNGGIDWGSGIGAGPYKIIRFQPGIGAELTRHDRYHRPDQAYFDALHLMVLNDVNARQTALLNNEADAIVSLDLRILPLLSRNRSVAIDEVAGGSYNGMPMNCLSSPFKDPNVRLALKYALNREEIVAKIMNGHATVGNDQPVSPIMPYAAKIPQRHYDPDKAKFYLRKAGLDSLKVQLSTSDAAGASAVDMAVLFAQGASKAGIDIGVVRESADGYWSNVWLKKPFVVVNAGQRPTPDVVFSQFFEDGAAWNDTHWHNDRFQSLLLTAKSMLDQKRRSEIYAEMQAICSDDGGYLIPFFANKVSARRSNVKHTKTISSAWELDGGRAYQRWWFGD</sequence>
<dbReference type="EMBL" id="CADIJZ010000006">
    <property type="protein sequence ID" value="CAB3670061.1"/>
    <property type="molecule type" value="Genomic_DNA"/>
</dbReference>
<dbReference type="InterPro" id="IPR030678">
    <property type="entry name" value="Peptide/Ni-bd"/>
</dbReference>
<evidence type="ECO:0000256" key="2">
    <source>
        <dbReference type="ARBA" id="ARBA00005695"/>
    </source>
</evidence>
<evidence type="ECO:0000313" key="6">
    <source>
        <dbReference type="EMBL" id="CAB3670061.1"/>
    </source>
</evidence>
<dbReference type="RefSeq" id="WP_208638622.1">
    <property type="nucleotide sequence ID" value="NZ_CADIJZ010000006.1"/>
</dbReference>
<dbReference type="Proteomes" id="UP000494205">
    <property type="component" value="Unassembled WGS sequence"/>
</dbReference>
<feature type="domain" description="Solute-binding protein family 5" evidence="5">
    <location>
        <begin position="100"/>
        <end position="445"/>
    </location>
</feature>
<name>A0A6J5AHT3_9BURK</name>
<dbReference type="InterPro" id="IPR000914">
    <property type="entry name" value="SBP_5_dom"/>
</dbReference>
<dbReference type="InterPro" id="IPR006311">
    <property type="entry name" value="TAT_signal"/>
</dbReference>